<dbReference type="GO" id="GO:0050661">
    <property type="term" value="F:NADP binding"/>
    <property type="evidence" value="ECO:0007669"/>
    <property type="project" value="InterPro"/>
</dbReference>
<gene>
    <name evidence="3" type="ORF">UFOPK2242_01454</name>
    <name evidence="4" type="ORF">UFOPK2925_01363</name>
    <name evidence="5" type="ORF">UFOPK3317_01330</name>
    <name evidence="6" type="ORF">UFOPK3974_01169</name>
    <name evidence="7" type="ORF">UFOPK4071_00595</name>
</gene>
<sequence>MRIGILGATGPAGRGLAARLADVGHEVIAGSREKAKAEAVVAELTEKWGERVARITPGDNSDACNADVVVLAVNADAALDTCRNFAEELQGRIVVSMANHLQRNGNEFNAVLPPHGSIAKEIQVLLWKSHVVTAFHLVPAAEFGRLDEAMESDVVACGDDDDARNALMEIIRTIPDLRAFDGGSLENAVGMETFAAVLLTINIRHKVRAGLRLSGV</sequence>
<dbReference type="AlphaFoldDB" id="A0A6J6MDC7"/>
<dbReference type="GO" id="GO:0015677">
    <property type="term" value="P:copper ion import"/>
    <property type="evidence" value="ECO:0007669"/>
    <property type="project" value="TreeGrafter"/>
</dbReference>
<organism evidence="3">
    <name type="scientific">freshwater metagenome</name>
    <dbReference type="NCBI Taxonomy" id="449393"/>
    <lineage>
        <taxon>unclassified sequences</taxon>
        <taxon>metagenomes</taxon>
        <taxon>ecological metagenomes</taxon>
    </lineage>
</organism>
<proteinExistence type="predicted"/>
<dbReference type="Gene3D" id="3.40.50.720">
    <property type="entry name" value="NAD(P)-binding Rossmann-like Domain"/>
    <property type="match status" value="1"/>
</dbReference>
<reference evidence="3" key="1">
    <citation type="submission" date="2020-05" db="EMBL/GenBank/DDBJ databases">
        <authorList>
            <person name="Chiriac C."/>
            <person name="Salcher M."/>
            <person name="Ghai R."/>
            <person name="Kavagutti S V."/>
        </authorList>
    </citation>
    <scope>NUCLEOTIDE SEQUENCE</scope>
</reference>
<evidence type="ECO:0000313" key="4">
    <source>
        <dbReference type="EMBL" id="CAB4789850.1"/>
    </source>
</evidence>
<evidence type="ECO:0000313" key="3">
    <source>
        <dbReference type="EMBL" id="CAB4670918.1"/>
    </source>
</evidence>
<dbReference type="EMBL" id="CAEZZU010000239">
    <property type="protein sequence ID" value="CAB4789850.1"/>
    <property type="molecule type" value="Genomic_DNA"/>
</dbReference>
<evidence type="ECO:0000313" key="6">
    <source>
        <dbReference type="EMBL" id="CAB4995188.1"/>
    </source>
</evidence>
<dbReference type="EMBL" id="CAFBLK010000272">
    <property type="protein sequence ID" value="CAB4879037.1"/>
    <property type="molecule type" value="Genomic_DNA"/>
</dbReference>
<name>A0A6J6MDC7_9ZZZZ</name>
<dbReference type="InterPro" id="IPR010185">
    <property type="entry name" value="NpdG"/>
</dbReference>
<evidence type="ECO:0000313" key="5">
    <source>
        <dbReference type="EMBL" id="CAB4879037.1"/>
    </source>
</evidence>
<dbReference type="EMBL" id="CAFBPF010000057">
    <property type="protein sequence ID" value="CAB5008621.1"/>
    <property type="molecule type" value="Genomic_DNA"/>
</dbReference>
<dbReference type="EMBL" id="CAEZWM010000231">
    <property type="protein sequence ID" value="CAB4670918.1"/>
    <property type="molecule type" value="Genomic_DNA"/>
</dbReference>
<dbReference type="GO" id="GO:0005886">
    <property type="term" value="C:plasma membrane"/>
    <property type="evidence" value="ECO:0007669"/>
    <property type="project" value="TreeGrafter"/>
</dbReference>
<dbReference type="Pfam" id="PF03807">
    <property type="entry name" value="F420_oxidored"/>
    <property type="match status" value="1"/>
</dbReference>
<dbReference type="GO" id="GO:0016651">
    <property type="term" value="F:oxidoreductase activity, acting on NAD(P)H"/>
    <property type="evidence" value="ECO:0007669"/>
    <property type="project" value="InterPro"/>
</dbReference>
<dbReference type="InterPro" id="IPR028939">
    <property type="entry name" value="P5C_Rdtase_cat_N"/>
</dbReference>
<feature type="domain" description="Pyrroline-5-carboxylate reductase catalytic N-terminal" evidence="2">
    <location>
        <begin position="2"/>
        <end position="100"/>
    </location>
</feature>
<evidence type="ECO:0000259" key="2">
    <source>
        <dbReference type="Pfam" id="PF03807"/>
    </source>
</evidence>
<keyword evidence="1" id="KW-0560">Oxidoreductase</keyword>
<dbReference type="InterPro" id="IPR051267">
    <property type="entry name" value="STEAP_metalloreductase"/>
</dbReference>
<dbReference type="GO" id="GO:0006740">
    <property type="term" value="P:NADPH regeneration"/>
    <property type="evidence" value="ECO:0007669"/>
    <property type="project" value="InterPro"/>
</dbReference>
<dbReference type="PANTHER" id="PTHR14239">
    <property type="entry name" value="DUDULIN-RELATED"/>
    <property type="match status" value="1"/>
</dbReference>
<dbReference type="NCBIfam" id="TIGR01915">
    <property type="entry name" value="npdG"/>
    <property type="match status" value="1"/>
</dbReference>
<dbReference type="GO" id="GO:0008823">
    <property type="term" value="F:cupric reductase (NADH) activity"/>
    <property type="evidence" value="ECO:0007669"/>
    <property type="project" value="TreeGrafter"/>
</dbReference>
<dbReference type="GO" id="GO:0070967">
    <property type="term" value="F:coenzyme F420 binding"/>
    <property type="evidence" value="ECO:0007669"/>
    <property type="project" value="InterPro"/>
</dbReference>
<evidence type="ECO:0000256" key="1">
    <source>
        <dbReference type="ARBA" id="ARBA00023002"/>
    </source>
</evidence>
<dbReference type="InterPro" id="IPR036291">
    <property type="entry name" value="NAD(P)-bd_dom_sf"/>
</dbReference>
<evidence type="ECO:0000313" key="7">
    <source>
        <dbReference type="EMBL" id="CAB5008621.1"/>
    </source>
</evidence>
<accession>A0A6J6MDC7</accession>
<dbReference type="EMBL" id="CAFBOR010000175">
    <property type="protein sequence ID" value="CAB4995188.1"/>
    <property type="molecule type" value="Genomic_DNA"/>
</dbReference>
<dbReference type="GO" id="GO:0052851">
    <property type="term" value="F:ferric-chelate reductase (NADPH) activity"/>
    <property type="evidence" value="ECO:0007669"/>
    <property type="project" value="TreeGrafter"/>
</dbReference>
<dbReference type="SUPFAM" id="SSF51735">
    <property type="entry name" value="NAD(P)-binding Rossmann-fold domains"/>
    <property type="match status" value="1"/>
</dbReference>
<dbReference type="PANTHER" id="PTHR14239:SF0">
    <property type="entry name" value="F420-DEPENDENT NADP REDUCTASE"/>
    <property type="match status" value="1"/>
</dbReference>
<protein>
    <submittedName>
        <fullName evidence="3">Unannotated protein</fullName>
    </submittedName>
</protein>